<dbReference type="InterPro" id="IPR036271">
    <property type="entry name" value="Tet_transcr_reg_TetR-rel_C_sf"/>
</dbReference>
<dbReference type="Pfam" id="PF17932">
    <property type="entry name" value="TetR_C_24"/>
    <property type="match status" value="1"/>
</dbReference>
<evidence type="ECO:0000256" key="1">
    <source>
        <dbReference type="ARBA" id="ARBA00023015"/>
    </source>
</evidence>
<keyword evidence="1" id="KW-0805">Transcription regulation</keyword>
<dbReference type="Proteomes" id="UP000216752">
    <property type="component" value="Chromosome"/>
</dbReference>
<evidence type="ECO:0000256" key="3">
    <source>
        <dbReference type="ARBA" id="ARBA00023163"/>
    </source>
</evidence>
<dbReference type="InterPro" id="IPR050109">
    <property type="entry name" value="HTH-type_TetR-like_transc_reg"/>
</dbReference>
<feature type="domain" description="HTH tetR-type" evidence="5">
    <location>
        <begin position="8"/>
        <end position="68"/>
    </location>
</feature>
<accession>A0ABZ3IU69</accession>
<organism evidence="6 7">
    <name type="scientific">Sporomusa silvacetica DSM 10669</name>
    <dbReference type="NCBI Taxonomy" id="1123289"/>
    <lineage>
        <taxon>Bacteria</taxon>
        <taxon>Bacillati</taxon>
        <taxon>Bacillota</taxon>
        <taxon>Negativicutes</taxon>
        <taxon>Selenomonadales</taxon>
        <taxon>Sporomusaceae</taxon>
        <taxon>Sporomusa</taxon>
    </lineage>
</organism>
<gene>
    <name evidence="6" type="ORF">SPSIL_054330</name>
</gene>
<dbReference type="PROSITE" id="PS50977">
    <property type="entry name" value="HTH_TETR_2"/>
    <property type="match status" value="1"/>
</dbReference>
<keyword evidence="3" id="KW-0804">Transcription</keyword>
<dbReference type="Pfam" id="PF00440">
    <property type="entry name" value="TetR_N"/>
    <property type="match status" value="1"/>
</dbReference>
<dbReference type="SUPFAM" id="SSF46689">
    <property type="entry name" value="Homeodomain-like"/>
    <property type="match status" value="1"/>
</dbReference>
<dbReference type="InterPro" id="IPR009057">
    <property type="entry name" value="Homeodomain-like_sf"/>
</dbReference>
<keyword evidence="7" id="KW-1185">Reference proteome</keyword>
<sequence length="194" mass="22704">MKEGDTVDDVKSLILDKATERMDRFGFKKTTMDEISKDCKISKKTIYEHFIDKDDMFRCLLLRECHKTIEILFAQMGGVSDPLERLVLLIRNAIAYFNQDHFITRILKDDDLFVALATRKYHEIIDEEIIAIIAGIIREGKQQGKFREVDEKVVAYAGFKLFQAFSYERTRPLHKEEDYTEVLIDFIVNALVKK</sequence>
<evidence type="ECO:0000256" key="2">
    <source>
        <dbReference type="ARBA" id="ARBA00023125"/>
    </source>
</evidence>
<dbReference type="SUPFAM" id="SSF48498">
    <property type="entry name" value="Tetracyclin repressor-like, C-terminal domain"/>
    <property type="match status" value="1"/>
</dbReference>
<evidence type="ECO:0000259" key="5">
    <source>
        <dbReference type="PROSITE" id="PS50977"/>
    </source>
</evidence>
<name>A0ABZ3IU69_9FIRM</name>
<dbReference type="Gene3D" id="1.10.10.60">
    <property type="entry name" value="Homeodomain-like"/>
    <property type="match status" value="1"/>
</dbReference>
<dbReference type="Gene3D" id="1.10.357.10">
    <property type="entry name" value="Tetracycline Repressor, domain 2"/>
    <property type="match status" value="1"/>
</dbReference>
<dbReference type="PANTHER" id="PTHR30055">
    <property type="entry name" value="HTH-TYPE TRANSCRIPTIONAL REGULATOR RUTR"/>
    <property type="match status" value="1"/>
</dbReference>
<keyword evidence="2 4" id="KW-0238">DNA-binding</keyword>
<dbReference type="InterPro" id="IPR041490">
    <property type="entry name" value="KstR2_TetR_C"/>
</dbReference>
<evidence type="ECO:0000313" key="6">
    <source>
        <dbReference type="EMBL" id="XFO69202.1"/>
    </source>
</evidence>
<dbReference type="PANTHER" id="PTHR30055:SF240">
    <property type="entry name" value="HTH-TYPE TRANSCRIPTIONAL REGULATOR ACRR"/>
    <property type="match status" value="1"/>
</dbReference>
<dbReference type="InterPro" id="IPR001647">
    <property type="entry name" value="HTH_TetR"/>
</dbReference>
<evidence type="ECO:0000256" key="4">
    <source>
        <dbReference type="PROSITE-ProRule" id="PRU00335"/>
    </source>
</evidence>
<dbReference type="EMBL" id="CP155573">
    <property type="protein sequence ID" value="XFO69202.1"/>
    <property type="molecule type" value="Genomic_DNA"/>
</dbReference>
<evidence type="ECO:0000313" key="7">
    <source>
        <dbReference type="Proteomes" id="UP000216752"/>
    </source>
</evidence>
<protein>
    <recommendedName>
        <fullName evidence="5">HTH tetR-type domain-containing protein</fullName>
    </recommendedName>
</protein>
<feature type="DNA-binding region" description="H-T-H motif" evidence="4">
    <location>
        <begin position="31"/>
        <end position="50"/>
    </location>
</feature>
<reference evidence="6" key="1">
    <citation type="submission" date="2024-05" db="EMBL/GenBank/DDBJ databases">
        <title>Isolation and characterization of Sporomusa carbonis sp. nov., a carboxydotrophic hydrogenogen in the genus of Sporomusa isolated from a charcoal burning pile.</title>
        <authorList>
            <person name="Boeer T."/>
            <person name="Rosenbaum F."/>
            <person name="Eysell L."/>
            <person name="Mueller V."/>
            <person name="Daniel R."/>
            <person name="Poehlein A."/>
        </authorList>
    </citation>
    <scope>NUCLEOTIDE SEQUENCE [LARGE SCALE GENOMIC DNA]</scope>
    <source>
        <strain evidence="6">DSM 10669</strain>
    </source>
</reference>
<proteinExistence type="predicted"/>